<evidence type="ECO:0000313" key="3">
    <source>
        <dbReference type="Proteomes" id="UP000319949"/>
    </source>
</evidence>
<sequence>MLRTRICLAAMLLAASVHTASAQTATAPAAPAATSEAKPGKIKLTMQKLKDMKAKWAANKPKLKACRGEVKTKGLAGDDRWFFIEECMNKS</sequence>
<keyword evidence="3" id="KW-1185">Reference proteome</keyword>
<dbReference type="OrthoDB" id="8243546at2"/>
<feature type="chain" id="PRO_5022025886" description="PsiF repeat-containing protein" evidence="1">
    <location>
        <begin position="23"/>
        <end position="91"/>
    </location>
</feature>
<name>A0A560CYU0_9BRAD</name>
<dbReference type="RefSeq" id="WP_063692337.1">
    <property type="nucleotide sequence ID" value="NZ_LVEM01000004.1"/>
</dbReference>
<keyword evidence="1" id="KW-0732">Signal</keyword>
<accession>A0A560CYU0</accession>
<dbReference type="STRING" id="1803665.GCA_001641335_06449"/>
<evidence type="ECO:0000256" key="1">
    <source>
        <dbReference type="SAM" id="SignalP"/>
    </source>
</evidence>
<gene>
    <name evidence="2" type="ORF">FBZ96_11823</name>
</gene>
<feature type="signal peptide" evidence="1">
    <location>
        <begin position="1"/>
        <end position="22"/>
    </location>
</feature>
<evidence type="ECO:0000313" key="2">
    <source>
        <dbReference type="EMBL" id="TWA90029.1"/>
    </source>
</evidence>
<protein>
    <recommendedName>
        <fullName evidence="4">PsiF repeat-containing protein</fullName>
    </recommendedName>
</protein>
<evidence type="ECO:0008006" key="4">
    <source>
        <dbReference type="Google" id="ProtNLM"/>
    </source>
</evidence>
<dbReference type="EMBL" id="VITK01000018">
    <property type="protein sequence ID" value="TWA90029.1"/>
    <property type="molecule type" value="Genomic_DNA"/>
</dbReference>
<dbReference type="AlphaFoldDB" id="A0A560CYU0"/>
<organism evidence="2 3">
    <name type="scientific">Bradyrhizobium stylosanthis</name>
    <dbReference type="NCBI Taxonomy" id="1803665"/>
    <lineage>
        <taxon>Bacteria</taxon>
        <taxon>Pseudomonadati</taxon>
        <taxon>Pseudomonadota</taxon>
        <taxon>Alphaproteobacteria</taxon>
        <taxon>Hyphomicrobiales</taxon>
        <taxon>Nitrobacteraceae</taxon>
        <taxon>Bradyrhizobium</taxon>
    </lineage>
</organism>
<reference evidence="2 3" key="1">
    <citation type="submission" date="2019-06" db="EMBL/GenBank/DDBJ databases">
        <title>Genomic Encyclopedia of Type Strains, Phase IV (KMG-V): Genome sequencing to study the core and pangenomes of soil and plant-associated prokaryotes.</title>
        <authorList>
            <person name="Whitman W."/>
        </authorList>
    </citation>
    <scope>NUCLEOTIDE SEQUENCE [LARGE SCALE GENOMIC DNA]</scope>
    <source>
        <strain evidence="2 3">BR 510</strain>
    </source>
</reference>
<dbReference type="Proteomes" id="UP000319949">
    <property type="component" value="Unassembled WGS sequence"/>
</dbReference>
<proteinExistence type="predicted"/>
<comment type="caution">
    <text evidence="2">The sequence shown here is derived from an EMBL/GenBank/DDBJ whole genome shotgun (WGS) entry which is preliminary data.</text>
</comment>